<sequence>MSRNIDAEFPAAKPFSRPGLVLVIGAAVKLSNMAAANTPPGDRSKESDKFFELACRGRFRCLVGELADAAPHWRSPAVSCRRHVESRSSPSLWPVTPLPKLELICGIWFAFLSWLSGMQVSAECRIKACTGHKRIAQCHPNNTKAYRVNASRKSFAQNHDIWTDFLVVHSQAAAGPRQAGLHLISNPQHLGKTQSTRPECMSYPERTATLEFLYY</sequence>
<accession>A0A4Z2J113</accession>
<gene>
    <name evidence="1" type="ORF">EYF80_005903</name>
</gene>
<dbReference type="AlphaFoldDB" id="A0A4Z2J113"/>
<dbReference type="Proteomes" id="UP000314294">
    <property type="component" value="Unassembled WGS sequence"/>
</dbReference>
<proteinExistence type="predicted"/>
<organism evidence="1 2">
    <name type="scientific">Liparis tanakae</name>
    <name type="common">Tanaka's snailfish</name>
    <dbReference type="NCBI Taxonomy" id="230148"/>
    <lineage>
        <taxon>Eukaryota</taxon>
        <taxon>Metazoa</taxon>
        <taxon>Chordata</taxon>
        <taxon>Craniata</taxon>
        <taxon>Vertebrata</taxon>
        <taxon>Euteleostomi</taxon>
        <taxon>Actinopterygii</taxon>
        <taxon>Neopterygii</taxon>
        <taxon>Teleostei</taxon>
        <taxon>Neoteleostei</taxon>
        <taxon>Acanthomorphata</taxon>
        <taxon>Eupercaria</taxon>
        <taxon>Perciformes</taxon>
        <taxon>Cottioidei</taxon>
        <taxon>Cottales</taxon>
        <taxon>Liparidae</taxon>
        <taxon>Liparis</taxon>
    </lineage>
</organism>
<evidence type="ECO:0000313" key="1">
    <source>
        <dbReference type="EMBL" id="TNN83727.1"/>
    </source>
</evidence>
<name>A0A4Z2J113_9TELE</name>
<keyword evidence="2" id="KW-1185">Reference proteome</keyword>
<dbReference type="EMBL" id="SRLO01000031">
    <property type="protein sequence ID" value="TNN83727.1"/>
    <property type="molecule type" value="Genomic_DNA"/>
</dbReference>
<reference evidence="1 2" key="1">
    <citation type="submission" date="2019-03" db="EMBL/GenBank/DDBJ databases">
        <title>First draft genome of Liparis tanakae, snailfish: a comprehensive survey of snailfish specific genes.</title>
        <authorList>
            <person name="Kim W."/>
            <person name="Song I."/>
            <person name="Jeong J.-H."/>
            <person name="Kim D."/>
            <person name="Kim S."/>
            <person name="Ryu S."/>
            <person name="Song J.Y."/>
            <person name="Lee S.K."/>
        </authorList>
    </citation>
    <scope>NUCLEOTIDE SEQUENCE [LARGE SCALE GENOMIC DNA]</scope>
    <source>
        <tissue evidence="1">Muscle</tissue>
    </source>
</reference>
<comment type="caution">
    <text evidence="1">The sequence shown here is derived from an EMBL/GenBank/DDBJ whole genome shotgun (WGS) entry which is preliminary data.</text>
</comment>
<protein>
    <submittedName>
        <fullName evidence="1">Uncharacterized protein</fullName>
    </submittedName>
</protein>
<evidence type="ECO:0000313" key="2">
    <source>
        <dbReference type="Proteomes" id="UP000314294"/>
    </source>
</evidence>